<dbReference type="Pfam" id="PF00891">
    <property type="entry name" value="Methyltransf_2"/>
    <property type="match status" value="1"/>
</dbReference>
<comment type="caution">
    <text evidence="5">The sequence shown here is derived from an EMBL/GenBank/DDBJ whole genome shotgun (WGS) entry which is preliminary data.</text>
</comment>
<evidence type="ECO:0000259" key="4">
    <source>
        <dbReference type="Pfam" id="PF00891"/>
    </source>
</evidence>
<evidence type="ECO:0000256" key="2">
    <source>
        <dbReference type="ARBA" id="ARBA00022679"/>
    </source>
</evidence>
<name>A0ABX3PFG2_9HYPH</name>
<feature type="domain" description="O-methyltransferase C-terminal" evidence="4">
    <location>
        <begin position="38"/>
        <end position="122"/>
    </location>
</feature>
<evidence type="ECO:0000313" key="5">
    <source>
        <dbReference type="EMBL" id="OQP87215.1"/>
    </source>
</evidence>
<organism evidence="5 6">
    <name type="scientific">Xaviernesmea rhizosphaerae</name>
    <dbReference type="NCBI Taxonomy" id="1672749"/>
    <lineage>
        <taxon>Bacteria</taxon>
        <taxon>Pseudomonadati</taxon>
        <taxon>Pseudomonadota</taxon>
        <taxon>Alphaproteobacteria</taxon>
        <taxon>Hyphomicrobiales</taxon>
        <taxon>Rhizobiaceae</taxon>
        <taxon>Rhizobium/Agrobacterium group</taxon>
        <taxon>Xaviernesmea</taxon>
    </lineage>
</organism>
<evidence type="ECO:0000256" key="3">
    <source>
        <dbReference type="ARBA" id="ARBA00022691"/>
    </source>
</evidence>
<evidence type="ECO:0000256" key="1">
    <source>
        <dbReference type="ARBA" id="ARBA00022603"/>
    </source>
</evidence>
<dbReference type="EMBL" id="MSPX01000004">
    <property type="protein sequence ID" value="OQP87215.1"/>
    <property type="molecule type" value="Genomic_DNA"/>
</dbReference>
<dbReference type="PANTHER" id="PTHR13610:SF9">
    <property type="entry name" value="FI06469P"/>
    <property type="match status" value="1"/>
</dbReference>
<protein>
    <recommendedName>
        <fullName evidence="4">O-methyltransferase C-terminal domain-containing protein</fullName>
    </recommendedName>
</protein>
<proteinExistence type="predicted"/>
<accession>A0ABX3PFG2</accession>
<dbReference type="InterPro" id="IPR001077">
    <property type="entry name" value="COMT_C"/>
</dbReference>
<keyword evidence="2" id="KW-0808">Transferase</keyword>
<dbReference type="InterPro" id="IPR029063">
    <property type="entry name" value="SAM-dependent_MTases_sf"/>
</dbReference>
<keyword evidence="1" id="KW-0489">Methyltransferase</keyword>
<dbReference type="PANTHER" id="PTHR13610">
    <property type="entry name" value="METHYLTRANSFERASE DOMAIN-CONTAINING PROTEIN"/>
    <property type="match status" value="1"/>
</dbReference>
<dbReference type="Proteomes" id="UP000192652">
    <property type="component" value="Unassembled WGS sequence"/>
</dbReference>
<dbReference type="PROSITE" id="PS51257">
    <property type="entry name" value="PROKAR_LIPOPROTEIN"/>
    <property type="match status" value="1"/>
</dbReference>
<dbReference type="RefSeq" id="WP_081175098.1">
    <property type="nucleotide sequence ID" value="NZ_MSPX01000004.1"/>
</dbReference>
<keyword evidence="6" id="KW-1185">Reference proteome</keyword>
<sequence>MIDLAKYAALALVMAGCLSLLITQLRTGVPAMSSSRKEALQVVALLKAAGLAEDAVIYELGSGWGAMASVLAESFPQARIRGFELSPLPYWISRLRLRRHPHIRLMRQDFFRADLTDADAVVSYLMIRPMPKLGLLLDRDLKPGTPVVSLAFWFRDRQPEAVGRAGTAALYRWPARADTTQLEETARVEETGRA</sequence>
<evidence type="ECO:0000313" key="6">
    <source>
        <dbReference type="Proteomes" id="UP000192652"/>
    </source>
</evidence>
<dbReference type="InterPro" id="IPR026170">
    <property type="entry name" value="FAM173A/B"/>
</dbReference>
<keyword evidence="3" id="KW-0949">S-adenosyl-L-methionine</keyword>
<dbReference type="SUPFAM" id="SSF53335">
    <property type="entry name" value="S-adenosyl-L-methionine-dependent methyltransferases"/>
    <property type="match status" value="1"/>
</dbReference>
<gene>
    <name evidence="5" type="ORF">BTR14_07305</name>
</gene>
<dbReference type="Gene3D" id="3.40.50.150">
    <property type="entry name" value="Vaccinia Virus protein VP39"/>
    <property type="match status" value="1"/>
</dbReference>
<reference evidence="5 6" key="1">
    <citation type="journal article" date="2017" name="Antonie Van Leeuwenhoek">
        <title>Rhizobium rhizosphaerae sp. nov., a novel species isolated from rice rhizosphere.</title>
        <authorList>
            <person name="Zhao J.J."/>
            <person name="Zhang J."/>
            <person name="Zhang R.J."/>
            <person name="Zhang C.W."/>
            <person name="Yin H.Q."/>
            <person name="Zhang X.X."/>
        </authorList>
    </citation>
    <scope>NUCLEOTIDE SEQUENCE [LARGE SCALE GENOMIC DNA]</scope>
    <source>
        <strain evidence="5 6">RD15</strain>
    </source>
</reference>